<dbReference type="GO" id="GO:0020037">
    <property type="term" value="F:heme binding"/>
    <property type="evidence" value="ECO:0007669"/>
    <property type="project" value="InterPro"/>
</dbReference>
<dbReference type="PROSITE" id="PS50873">
    <property type="entry name" value="PEROXIDASE_4"/>
    <property type="match status" value="1"/>
</dbReference>
<dbReference type="InterPro" id="IPR002016">
    <property type="entry name" value="Haem_peroxidase"/>
</dbReference>
<feature type="binding site" evidence="20">
    <location>
        <position position="250"/>
    </location>
    <ligand>
        <name>Ca(2+)</name>
        <dbReference type="ChEBI" id="CHEBI:29108"/>
        <label>2</label>
    </ligand>
</feature>
<dbReference type="PRINTS" id="PR00458">
    <property type="entry name" value="PEROXIDASE"/>
</dbReference>
<comment type="cofactor">
    <cofactor evidence="20">
        <name>Ca(2+)</name>
        <dbReference type="ChEBI" id="CHEBI:29108"/>
    </cofactor>
    <text evidence="20">Binds 2 calcium ions per subunit.</text>
</comment>
<reference evidence="26" key="2">
    <citation type="journal article" date="2024" name="Plant">
        <title>Genomic evolution and insights into agronomic trait innovations of Sesamum species.</title>
        <authorList>
            <person name="Miao H."/>
            <person name="Wang L."/>
            <person name="Qu L."/>
            <person name="Liu H."/>
            <person name="Sun Y."/>
            <person name="Le M."/>
            <person name="Wang Q."/>
            <person name="Wei S."/>
            <person name="Zheng Y."/>
            <person name="Lin W."/>
            <person name="Duan Y."/>
            <person name="Cao H."/>
            <person name="Xiong S."/>
            <person name="Wang X."/>
            <person name="Wei L."/>
            <person name="Li C."/>
            <person name="Ma Q."/>
            <person name="Ju M."/>
            <person name="Zhao R."/>
            <person name="Li G."/>
            <person name="Mu C."/>
            <person name="Tian Q."/>
            <person name="Mei H."/>
            <person name="Zhang T."/>
            <person name="Gao T."/>
            <person name="Zhang H."/>
        </authorList>
    </citation>
    <scope>NUCLEOTIDE SEQUENCE</scope>
    <source>
        <strain evidence="26">3651</strain>
    </source>
</reference>
<sequence>MDLTLIFVVIFLLAFSSHGEAGIGSGLSFDFYHESCPQLEDLVRAGVRSLSLADPTTPAALLRLMFHDCQVQGCDASILLDPDGERTQYSEMASSKNFGIRKRNSISLIKSTVEAVCPGQVSCADILVLSAREAVALSGGPAGISVPLGRRDSSNPPDFRLADALIPPADMGVDGVLQLFGEKGMTVEESVAILGAHTLGITHCLNLESRLNKQAANIPRNHARNPVFENTLKKSCPLGLGSRIGFVQNDLTPLVFDNHYFVNSMSGGGVLRIDAEMPLDSRTRAFVHKFADDEEAFFRAFSSAFVKLSSSNVLTGNEGVIRRNCKAKIGSSPAHPPIADHRLFIAAATVLPSHQLASLSPPPRRSSLSRNNNYIFSLSKANFAPNGIDFGREIGLIGFTPPYLAPTTTGAAILQGVNYASGGGGILNYTGNIFGGRINLDAQIDNFANTRQEIISRIGEAEAKKLFENAVFSITIGSNDFINNYLTPYVSKLEQKLVPPESFVGAMTSRFKIQLTRLYDMGARKIIVANVGPIGCIPFQRDINPSAGDGDGCAVFPNQLAQLFNAQLRALITQLRANLDQSNFIYADVYHIVDDIIQNYSSYGFENANSACCQIGGRFGGLIPCGPTSKVCEDRSKYVFWDPFHPTDAANSIIAMRLVDGDSADVWPINIRHLIRSEPSD</sequence>
<keyword evidence="16 22" id="KW-1015">Disulfide bond</keyword>
<feature type="binding site" evidence="20">
    <location>
        <position position="257"/>
    </location>
    <ligand>
        <name>Ca(2+)</name>
        <dbReference type="ChEBI" id="CHEBI:29108"/>
        <label>2</label>
    </ligand>
</feature>
<dbReference type="Proteomes" id="UP001293254">
    <property type="component" value="Unassembled WGS sequence"/>
</dbReference>
<dbReference type="SUPFAM" id="SSF48113">
    <property type="entry name" value="Heme-dependent peroxidases"/>
    <property type="match status" value="1"/>
</dbReference>
<evidence type="ECO:0000256" key="21">
    <source>
        <dbReference type="PIRSR" id="PIRSR600823-4"/>
    </source>
</evidence>
<keyword evidence="27" id="KW-1185">Reference proteome</keyword>
<keyword evidence="17" id="KW-0325">Glycoprotein</keyword>
<dbReference type="InterPro" id="IPR033905">
    <property type="entry name" value="Secretory_peroxidase"/>
</dbReference>
<feature type="site" description="Transition state stabilizer" evidence="21">
    <location>
        <position position="63"/>
    </location>
</feature>
<feature type="disulfide bond" evidence="22">
    <location>
        <begin position="36"/>
        <end position="117"/>
    </location>
</feature>
<keyword evidence="5" id="KW-0964">Secreted</keyword>
<keyword evidence="15" id="KW-0443">Lipid metabolism</keyword>
<keyword evidence="14 20" id="KW-0408">Iron</keyword>
<dbReference type="InterPro" id="IPR000823">
    <property type="entry name" value="Peroxidase_pln"/>
</dbReference>
<dbReference type="EC" id="1.11.1.7" evidence="4"/>
<dbReference type="GO" id="GO:0005576">
    <property type="term" value="C:extracellular region"/>
    <property type="evidence" value="ECO:0007669"/>
    <property type="project" value="UniProtKB-SubCell"/>
</dbReference>
<keyword evidence="13" id="KW-0560">Oxidoreductase</keyword>
<dbReference type="GO" id="GO:0006979">
    <property type="term" value="P:response to oxidative stress"/>
    <property type="evidence" value="ECO:0007669"/>
    <property type="project" value="InterPro"/>
</dbReference>
<feature type="binding site" evidence="20">
    <location>
        <position position="71"/>
    </location>
    <ligand>
        <name>Ca(2+)</name>
        <dbReference type="ChEBI" id="CHEBI:29108"/>
        <label>1</label>
    </ligand>
</feature>
<dbReference type="Gene3D" id="3.40.50.1110">
    <property type="entry name" value="SGNH hydrolase"/>
    <property type="match status" value="1"/>
</dbReference>
<feature type="binding site" evidence="20">
    <location>
        <position position="68"/>
    </location>
    <ligand>
        <name>Ca(2+)</name>
        <dbReference type="ChEBI" id="CHEBI:29108"/>
        <label>1</label>
    </ligand>
</feature>
<dbReference type="GO" id="GO:0140825">
    <property type="term" value="F:lactoperoxidase activity"/>
    <property type="evidence" value="ECO:0007669"/>
    <property type="project" value="UniProtKB-EC"/>
</dbReference>
<evidence type="ECO:0000313" key="26">
    <source>
        <dbReference type="EMBL" id="KAK4425964.1"/>
    </source>
</evidence>
<keyword evidence="7" id="KW-0349">Heme</keyword>
<comment type="catalytic activity">
    <reaction evidence="1">
        <text>2 a phenolic donor + H2O2 = 2 a phenolic radical donor + 2 H2O</text>
        <dbReference type="Rhea" id="RHEA:56136"/>
        <dbReference type="ChEBI" id="CHEBI:15377"/>
        <dbReference type="ChEBI" id="CHEBI:16240"/>
        <dbReference type="ChEBI" id="CHEBI:139520"/>
        <dbReference type="ChEBI" id="CHEBI:139521"/>
        <dbReference type="EC" id="1.11.1.7"/>
    </reaction>
</comment>
<feature type="domain" description="Plant heme peroxidase family profile" evidence="25">
    <location>
        <begin position="26"/>
        <end position="329"/>
    </location>
</feature>
<evidence type="ECO:0000256" key="5">
    <source>
        <dbReference type="ARBA" id="ARBA00022525"/>
    </source>
</evidence>
<dbReference type="Gene3D" id="1.10.420.10">
    <property type="entry name" value="Peroxidase, domain 2"/>
    <property type="match status" value="1"/>
</dbReference>
<evidence type="ECO:0000256" key="16">
    <source>
        <dbReference type="ARBA" id="ARBA00023157"/>
    </source>
</evidence>
<feature type="binding site" evidence="20">
    <location>
        <position position="198"/>
    </location>
    <ligand>
        <name>Ca(2+)</name>
        <dbReference type="ChEBI" id="CHEBI:29108"/>
        <label>2</label>
    </ligand>
</feature>
<protein>
    <recommendedName>
        <fullName evidence="4">peroxidase</fullName>
        <ecNumber evidence="4">1.11.1.7</ecNumber>
    </recommendedName>
</protein>
<dbReference type="PRINTS" id="PR00461">
    <property type="entry name" value="PLPEROXIDASE"/>
</dbReference>
<evidence type="ECO:0000256" key="8">
    <source>
        <dbReference type="ARBA" id="ARBA00022723"/>
    </source>
</evidence>
<dbReference type="GO" id="GO:0042744">
    <property type="term" value="P:hydrogen peroxide catabolic process"/>
    <property type="evidence" value="ECO:0007669"/>
    <property type="project" value="InterPro"/>
</dbReference>
<reference evidence="26" key="1">
    <citation type="submission" date="2020-06" db="EMBL/GenBank/DDBJ databases">
        <authorList>
            <person name="Li T."/>
            <person name="Hu X."/>
            <person name="Zhang T."/>
            <person name="Song X."/>
            <person name="Zhang H."/>
            <person name="Dai N."/>
            <person name="Sheng W."/>
            <person name="Hou X."/>
            <person name="Wei L."/>
        </authorList>
    </citation>
    <scope>NUCLEOTIDE SEQUENCE</scope>
    <source>
        <strain evidence="26">3651</strain>
        <tissue evidence="26">Leaf</tissue>
    </source>
</reference>
<dbReference type="InterPro" id="IPR051238">
    <property type="entry name" value="GDSL_esterase/lipase"/>
</dbReference>
<evidence type="ECO:0000256" key="9">
    <source>
        <dbReference type="ARBA" id="ARBA00022729"/>
    </source>
</evidence>
<evidence type="ECO:0000256" key="10">
    <source>
        <dbReference type="ARBA" id="ARBA00022801"/>
    </source>
</evidence>
<name>A0AAE1Y935_9LAMI</name>
<evidence type="ECO:0000256" key="24">
    <source>
        <dbReference type="SAM" id="SignalP"/>
    </source>
</evidence>
<evidence type="ECO:0000313" key="27">
    <source>
        <dbReference type="Proteomes" id="UP001293254"/>
    </source>
</evidence>
<dbReference type="CDD" id="cd00693">
    <property type="entry name" value="secretory_peroxidase"/>
    <property type="match status" value="1"/>
</dbReference>
<dbReference type="InterPro" id="IPR001087">
    <property type="entry name" value="GDSL"/>
</dbReference>
<feature type="disulfide bond" evidence="22">
    <location>
        <begin position="69"/>
        <end position="74"/>
    </location>
</feature>
<feature type="binding site" description="axial binding residue" evidence="20">
    <location>
        <position position="197"/>
    </location>
    <ligand>
        <name>heme b</name>
        <dbReference type="ChEBI" id="CHEBI:60344"/>
    </ligand>
    <ligandPart>
        <name>Fe</name>
        <dbReference type="ChEBI" id="CHEBI:18248"/>
    </ligandPart>
</feature>
<evidence type="ECO:0000256" key="7">
    <source>
        <dbReference type="ARBA" id="ARBA00022617"/>
    </source>
</evidence>
<evidence type="ECO:0000256" key="6">
    <source>
        <dbReference type="ARBA" id="ARBA00022559"/>
    </source>
</evidence>
<dbReference type="InterPro" id="IPR010255">
    <property type="entry name" value="Haem_peroxidase_sf"/>
</dbReference>
<evidence type="ECO:0000256" key="13">
    <source>
        <dbReference type="ARBA" id="ARBA00023002"/>
    </source>
</evidence>
<dbReference type="InterPro" id="IPR035669">
    <property type="entry name" value="SGNH_plant_lipase-like"/>
</dbReference>
<keyword evidence="8 20" id="KW-0479">Metal-binding</keyword>
<evidence type="ECO:0000256" key="2">
    <source>
        <dbReference type="ARBA" id="ARBA00004613"/>
    </source>
</evidence>
<dbReference type="Pfam" id="PF00657">
    <property type="entry name" value="Lipase_GDSL"/>
    <property type="match status" value="1"/>
</dbReference>
<feature type="binding site" evidence="20">
    <location>
        <position position="73"/>
    </location>
    <ligand>
        <name>Ca(2+)</name>
        <dbReference type="ChEBI" id="CHEBI:29108"/>
        <label>1</label>
    </ligand>
</feature>
<evidence type="ECO:0000256" key="22">
    <source>
        <dbReference type="PIRSR" id="PIRSR600823-5"/>
    </source>
</evidence>
<dbReference type="GO" id="GO:0046872">
    <property type="term" value="F:metal ion binding"/>
    <property type="evidence" value="ECO:0007669"/>
    <property type="project" value="UniProtKB-KW"/>
</dbReference>
<evidence type="ECO:0000259" key="25">
    <source>
        <dbReference type="PROSITE" id="PS50873"/>
    </source>
</evidence>
<evidence type="ECO:0000256" key="4">
    <source>
        <dbReference type="ARBA" id="ARBA00012313"/>
    </source>
</evidence>
<keyword evidence="11 20" id="KW-0106">Calcium</keyword>
<evidence type="ECO:0000256" key="12">
    <source>
        <dbReference type="ARBA" id="ARBA00022963"/>
    </source>
</evidence>
<dbReference type="InterPro" id="IPR036514">
    <property type="entry name" value="SGNH_hydro_sf"/>
</dbReference>
<comment type="cofactor">
    <cofactor evidence="20">
        <name>heme b</name>
        <dbReference type="ChEBI" id="CHEBI:60344"/>
    </cofactor>
    <text evidence="20">Binds 1 heme b (iron(II)-protoporphyrin IX) group per subunit.</text>
</comment>
<feature type="binding site" evidence="19">
    <location>
        <position position="167"/>
    </location>
    <ligand>
        <name>substrate</name>
    </ligand>
</feature>
<feature type="chain" id="PRO_5042159739" description="peroxidase" evidence="24">
    <location>
        <begin position="22"/>
        <end position="681"/>
    </location>
</feature>
<evidence type="ECO:0000256" key="14">
    <source>
        <dbReference type="ARBA" id="ARBA00023004"/>
    </source>
</evidence>
<dbReference type="PANTHER" id="PTHR45650">
    <property type="entry name" value="GDSL-LIKE LIPASE/ACYLHYDROLASE-RELATED"/>
    <property type="match status" value="1"/>
</dbReference>
<dbReference type="PANTHER" id="PTHR45650:SF4">
    <property type="entry name" value="GDSL-LIKE LIPASE_ACYLHYDROLASE FAMILY PROTEIN, EXPRESSED"/>
    <property type="match status" value="1"/>
</dbReference>
<dbReference type="AlphaFoldDB" id="A0AAE1Y935"/>
<comment type="similarity">
    <text evidence="3">Belongs to the 'GDSL' lipolytic enzyme family.</text>
</comment>
<evidence type="ECO:0000256" key="17">
    <source>
        <dbReference type="ARBA" id="ARBA00023180"/>
    </source>
</evidence>
<evidence type="ECO:0000256" key="19">
    <source>
        <dbReference type="PIRSR" id="PIRSR600823-2"/>
    </source>
</evidence>
<dbReference type="CDD" id="cd01837">
    <property type="entry name" value="SGNH_plant_lipase_like"/>
    <property type="match status" value="1"/>
</dbReference>
<dbReference type="GO" id="GO:0016788">
    <property type="term" value="F:hydrolase activity, acting on ester bonds"/>
    <property type="evidence" value="ECO:0007669"/>
    <property type="project" value="InterPro"/>
</dbReference>
<feature type="binding site" evidence="20">
    <location>
        <position position="77"/>
    </location>
    <ligand>
        <name>Ca(2+)</name>
        <dbReference type="ChEBI" id="CHEBI:29108"/>
        <label>1</label>
    </ligand>
</feature>
<dbReference type="Gene3D" id="1.10.520.10">
    <property type="match status" value="1"/>
</dbReference>
<evidence type="ECO:0000256" key="15">
    <source>
        <dbReference type="ARBA" id="ARBA00023098"/>
    </source>
</evidence>
<organism evidence="26 27">
    <name type="scientific">Sesamum alatum</name>
    <dbReference type="NCBI Taxonomy" id="300844"/>
    <lineage>
        <taxon>Eukaryota</taxon>
        <taxon>Viridiplantae</taxon>
        <taxon>Streptophyta</taxon>
        <taxon>Embryophyta</taxon>
        <taxon>Tracheophyta</taxon>
        <taxon>Spermatophyta</taxon>
        <taxon>Magnoliopsida</taxon>
        <taxon>eudicotyledons</taxon>
        <taxon>Gunneridae</taxon>
        <taxon>Pentapetalae</taxon>
        <taxon>asterids</taxon>
        <taxon>lamiids</taxon>
        <taxon>Lamiales</taxon>
        <taxon>Pedaliaceae</taxon>
        <taxon>Sesamum</taxon>
    </lineage>
</organism>
<feature type="disulfide bond" evidence="22">
    <location>
        <begin position="204"/>
        <end position="236"/>
    </location>
</feature>
<comment type="similarity">
    <text evidence="23">Belongs to the peroxidase family.</text>
</comment>
<evidence type="ECO:0000256" key="18">
    <source>
        <dbReference type="PIRSR" id="PIRSR600823-1"/>
    </source>
</evidence>
<evidence type="ECO:0000256" key="11">
    <source>
        <dbReference type="ARBA" id="ARBA00022837"/>
    </source>
</evidence>
<evidence type="ECO:0000256" key="20">
    <source>
        <dbReference type="PIRSR" id="PIRSR600823-3"/>
    </source>
</evidence>
<dbReference type="FunFam" id="1.10.420.10:FF:000001">
    <property type="entry name" value="Peroxidase"/>
    <property type="match status" value="1"/>
</dbReference>
<keyword evidence="9 24" id="KW-0732">Signal</keyword>
<feature type="binding site" evidence="20">
    <location>
        <position position="75"/>
    </location>
    <ligand>
        <name>Ca(2+)</name>
        <dbReference type="ChEBI" id="CHEBI:29108"/>
        <label>1</label>
    </ligand>
</feature>
<dbReference type="GO" id="GO:0016042">
    <property type="term" value="P:lipid catabolic process"/>
    <property type="evidence" value="ECO:0007669"/>
    <property type="project" value="UniProtKB-KW"/>
</dbReference>
<accession>A0AAE1Y935</accession>
<gene>
    <name evidence="26" type="ORF">Salat_1790400</name>
</gene>
<comment type="caution">
    <text evidence="26">The sequence shown here is derived from an EMBL/GenBank/DDBJ whole genome shotgun (WGS) entry which is preliminary data.</text>
</comment>
<feature type="disulfide bond" evidence="22">
    <location>
        <begin position="123"/>
        <end position="325"/>
    </location>
</feature>
<dbReference type="EMBL" id="JACGWO010000006">
    <property type="protein sequence ID" value="KAK4425964.1"/>
    <property type="molecule type" value="Genomic_DNA"/>
</dbReference>
<keyword evidence="12" id="KW-0442">Lipid degradation</keyword>
<keyword evidence="6" id="KW-0575">Peroxidase</keyword>
<evidence type="ECO:0000256" key="3">
    <source>
        <dbReference type="ARBA" id="ARBA00008668"/>
    </source>
</evidence>
<feature type="binding site" evidence="20">
    <location>
        <position position="252"/>
    </location>
    <ligand>
        <name>Ca(2+)</name>
        <dbReference type="ChEBI" id="CHEBI:29108"/>
        <label>2</label>
    </ligand>
</feature>
<dbReference type="SUPFAM" id="SSF52266">
    <property type="entry name" value="SGNH hydrolase"/>
    <property type="match status" value="1"/>
</dbReference>
<comment type="subcellular location">
    <subcellularLocation>
        <location evidence="2">Secreted</location>
    </subcellularLocation>
</comment>
<proteinExistence type="inferred from homology"/>
<keyword evidence="10" id="KW-0378">Hydrolase</keyword>
<feature type="active site" description="Proton acceptor" evidence="18">
    <location>
        <position position="67"/>
    </location>
</feature>
<dbReference type="Pfam" id="PF00141">
    <property type="entry name" value="peroxidase"/>
    <property type="match status" value="1"/>
</dbReference>
<evidence type="ECO:0000256" key="23">
    <source>
        <dbReference type="RuleBase" id="RU004241"/>
    </source>
</evidence>
<evidence type="ECO:0000256" key="1">
    <source>
        <dbReference type="ARBA" id="ARBA00000189"/>
    </source>
</evidence>
<feature type="signal peptide" evidence="24">
    <location>
        <begin position="1"/>
        <end position="21"/>
    </location>
</feature>